<name>A0A1L2ZPH3_9MICC</name>
<organism evidence="3 4">
    <name type="scientific">Neomicrococcus aestuarii</name>
    <dbReference type="NCBI Taxonomy" id="556325"/>
    <lineage>
        <taxon>Bacteria</taxon>
        <taxon>Bacillati</taxon>
        <taxon>Actinomycetota</taxon>
        <taxon>Actinomycetes</taxon>
        <taxon>Micrococcales</taxon>
        <taxon>Micrococcaceae</taxon>
        <taxon>Neomicrococcus</taxon>
    </lineage>
</organism>
<dbReference type="InterPro" id="IPR036388">
    <property type="entry name" value="WH-like_DNA-bd_sf"/>
</dbReference>
<dbReference type="SUPFAM" id="SSF46785">
    <property type="entry name" value="Winged helix' DNA-binding domain"/>
    <property type="match status" value="1"/>
</dbReference>
<evidence type="ECO:0000313" key="4">
    <source>
        <dbReference type="Proteomes" id="UP000183530"/>
    </source>
</evidence>
<dbReference type="Pfam" id="PF10400">
    <property type="entry name" value="Vir_act_alpha_C"/>
    <property type="match status" value="1"/>
</dbReference>
<dbReference type="RefSeq" id="WP_071894752.1">
    <property type="nucleotide sequence ID" value="NZ_CP018135.1"/>
</dbReference>
<evidence type="ECO:0000259" key="2">
    <source>
        <dbReference type="Pfam" id="PF10400"/>
    </source>
</evidence>
<evidence type="ECO:0000259" key="1">
    <source>
        <dbReference type="Pfam" id="PF03551"/>
    </source>
</evidence>
<dbReference type="PANTHER" id="PTHR43252">
    <property type="entry name" value="TRANSCRIPTIONAL REGULATOR YQJI"/>
    <property type="match status" value="1"/>
</dbReference>
<dbReference type="Proteomes" id="UP000183530">
    <property type="component" value="Chromosome"/>
</dbReference>
<feature type="domain" description="Transcription regulator PadR N-terminal" evidence="1">
    <location>
        <begin position="7"/>
        <end position="77"/>
    </location>
</feature>
<dbReference type="Pfam" id="PF03551">
    <property type="entry name" value="PadR"/>
    <property type="match status" value="1"/>
</dbReference>
<keyword evidence="4" id="KW-1185">Reference proteome</keyword>
<dbReference type="InterPro" id="IPR018309">
    <property type="entry name" value="Tscrpt_reg_PadR_C"/>
</dbReference>
<protein>
    <recommendedName>
        <fullName evidence="5">Transcription regulator PadR N-terminal domain-containing protein</fullName>
    </recommendedName>
</protein>
<evidence type="ECO:0008006" key="5">
    <source>
        <dbReference type="Google" id="ProtNLM"/>
    </source>
</evidence>
<accession>A0A1L2ZPH3</accession>
<proteinExistence type="predicted"/>
<dbReference type="InterPro" id="IPR036390">
    <property type="entry name" value="WH_DNA-bd_sf"/>
</dbReference>
<feature type="domain" description="Transcription regulator PadR C-terminal" evidence="2">
    <location>
        <begin position="92"/>
        <end position="186"/>
    </location>
</feature>
<reference evidence="3 4" key="1">
    <citation type="submission" date="2016-11" db="EMBL/GenBank/DDBJ databases">
        <title>Genome sequencing of Zhihengliuella aestuarii B18 antagonistic to Plasmodiophora brassicae.</title>
        <authorList>
            <person name="Luo Y."/>
        </authorList>
    </citation>
    <scope>NUCLEOTIDE SEQUENCE [LARGE SCALE GENOMIC DNA]</scope>
    <source>
        <strain evidence="3 4">B18</strain>
    </source>
</reference>
<dbReference type="STRING" id="556325.BHE16_10090"/>
<dbReference type="EMBL" id="CP018135">
    <property type="protein sequence ID" value="APF41284.1"/>
    <property type="molecule type" value="Genomic_DNA"/>
</dbReference>
<dbReference type="PANTHER" id="PTHR43252:SF4">
    <property type="entry name" value="TRANSCRIPTIONAL REGULATORY PROTEIN"/>
    <property type="match status" value="1"/>
</dbReference>
<dbReference type="KEGG" id="nae:BHE16_10090"/>
<gene>
    <name evidence="3" type="ORF">BHE16_10090</name>
</gene>
<evidence type="ECO:0000313" key="3">
    <source>
        <dbReference type="EMBL" id="APF41284.1"/>
    </source>
</evidence>
<dbReference type="Gene3D" id="1.10.10.10">
    <property type="entry name" value="Winged helix-like DNA-binding domain superfamily/Winged helix DNA-binding domain"/>
    <property type="match status" value="1"/>
</dbReference>
<dbReference type="OrthoDB" id="3186544at2"/>
<sequence>MSLRYALLAILTARPKTGYDVSKGFHSSVGHVWHAPDSQVYPELRRMEQDGLLESKDIPWGTRGKKKLYSVTEAGITDFRTWLETPFDYSLTRDPLALKTAYMEWGNPQGLLTQLDEHIAFHQSLITQWSATIAGLEAQTDEILRDRLGASEEREWGLIAGYKILAYKGLVARATAEVKWAKEAKKESAKLEERFGSNISTRTATAPLRSIDEHEKG</sequence>
<dbReference type="InterPro" id="IPR005149">
    <property type="entry name" value="Tscrpt_reg_PadR_N"/>
</dbReference>
<dbReference type="AlphaFoldDB" id="A0A1L2ZPH3"/>